<evidence type="ECO:0000259" key="8">
    <source>
        <dbReference type="SMART" id="SM00905"/>
    </source>
</evidence>
<dbReference type="EMBL" id="JAXCLW010000001">
    <property type="protein sequence ID" value="MDY0881329.1"/>
    <property type="molecule type" value="Genomic_DNA"/>
</dbReference>
<evidence type="ECO:0000256" key="3">
    <source>
        <dbReference type="ARBA" id="ARBA00005708"/>
    </source>
</evidence>
<comment type="catalytic activity">
    <reaction evidence="1">
        <text>7,8-dihydroneopterin = 6-hydroxymethyl-7,8-dihydropterin + glycolaldehyde</text>
        <dbReference type="Rhea" id="RHEA:10540"/>
        <dbReference type="ChEBI" id="CHEBI:17001"/>
        <dbReference type="ChEBI" id="CHEBI:17071"/>
        <dbReference type="ChEBI" id="CHEBI:44841"/>
        <dbReference type="EC" id="4.1.2.25"/>
    </reaction>
</comment>
<evidence type="ECO:0000313" key="9">
    <source>
        <dbReference type="EMBL" id="MDY0881329.1"/>
    </source>
</evidence>
<keyword evidence="6" id="KW-0456">Lyase</keyword>
<dbReference type="EC" id="4.1.2.25" evidence="4"/>
<sequence length="135" mass="15327">MSQAERITPLPASANQRTLKVFVRDLVLPCRIGVYSHEKLGEQRVRINLELTCTEHPAINDEHVNVVCYDQIITGIKHMIGVEHINLVETLAERIAALCLQDHRVQQAKVRVEKLDVFAEAEAVGVEIERQRLAR</sequence>
<dbReference type="InterPro" id="IPR006156">
    <property type="entry name" value="Dihydroneopterin_aldolase"/>
</dbReference>
<dbReference type="PANTHER" id="PTHR42844:SF1">
    <property type="entry name" value="DIHYDRONEOPTERIN ALDOLASE 1-RELATED"/>
    <property type="match status" value="1"/>
</dbReference>
<feature type="domain" description="Dihydroneopterin aldolase/epimerase" evidence="8">
    <location>
        <begin position="21"/>
        <end position="130"/>
    </location>
</feature>
<dbReference type="Gene3D" id="3.30.1130.10">
    <property type="match status" value="1"/>
</dbReference>
<name>A0ABU5E5K7_9PROT</name>
<dbReference type="SMART" id="SM00905">
    <property type="entry name" value="FolB"/>
    <property type="match status" value="1"/>
</dbReference>
<evidence type="ECO:0000256" key="7">
    <source>
        <dbReference type="ARBA" id="ARBA00032903"/>
    </source>
</evidence>
<dbReference type="SUPFAM" id="SSF55620">
    <property type="entry name" value="Tetrahydrobiopterin biosynthesis enzymes-like"/>
    <property type="match status" value="1"/>
</dbReference>
<evidence type="ECO:0000256" key="2">
    <source>
        <dbReference type="ARBA" id="ARBA00005013"/>
    </source>
</evidence>
<evidence type="ECO:0000256" key="1">
    <source>
        <dbReference type="ARBA" id="ARBA00001353"/>
    </source>
</evidence>
<dbReference type="NCBIfam" id="TIGR00526">
    <property type="entry name" value="folB_dom"/>
    <property type="match status" value="1"/>
</dbReference>
<proteinExistence type="inferred from homology"/>
<accession>A0ABU5E5K7</accession>
<organism evidence="9 10">
    <name type="scientific">Dongia soli</name>
    <dbReference type="NCBI Taxonomy" id="600628"/>
    <lineage>
        <taxon>Bacteria</taxon>
        <taxon>Pseudomonadati</taxon>
        <taxon>Pseudomonadota</taxon>
        <taxon>Alphaproteobacteria</taxon>
        <taxon>Rhodospirillales</taxon>
        <taxon>Dongiaceae</taxon>
        <taxon>Dongia</taxon>
    </lineage>
</organism>
<keyword evidence="5" id="KW-0289">Folate biosynthesis</keyword>
<evidence type="ECO:0000313" key="10">
    <source>
        <dbReference type="Proteomes" id="UP001279642"/>
    </source>
</evidence>
<comment type="similarity">
    <text evidence="3">Belongs to the DHNA family.</text>
</comment>
<dbReference type="InterPro" id="IPR043133">
    <property type="entry name" value="GTP-CH-I_C/QueF"/>
</dbReference>
<comment type="pathway">
    <text evidence="2">Cofactor biosynthesis; tetrahydrofolate biosynthesis; 2-amino-4-hydroxy-6-hydroxymethyl-7,8-dihydropteridine diphosphate from 7,8-dihydroneopterin triphosphate: step 3/4.</text>
</comment>
<dbReference type="InterPro" id="IPR006157">
    <property type="entry name" value="FolB_dom"/>
</dbReference>
<dbReference type="Proteomes" id="UP001279642">
    <property type="component" value="Unassembled WGS sequence"/>
</dbReference>
<comment type="caution">
    <text evidence="9">The sequence shown here is derived from an EMBL/GenBank/DDBJ whole genome shotgun (WGS) entry which is preliminary data.</text>
</comment>
<dbReference type="PANTHER" id="PTHR42844">
    <property type="entry name" value="DIHYDRONEOPTERIN ALDOLASE 1-RELATED"/>
    <property type="match status" value="1"/>
</dbReference>
<dbReference type="Pfam" id="PF02152">
    <property type="entry name" value="FolB"/>
    <property type="match status" value="1"/>
</dbReference>
<keyword evidence="10" id="KW-1185">Reference proteome</keyword>
<dbReference type="RefSeq" id="WP_320506398.1">
    <property type="nucleotide sequence ID" value="NZ_JAXCLW010000001.1"/>
</dbReference>
<gene>
    <name evidence="9" type="ORF">SMD27_00600</name>
</gene>
<evidence type="ECO:0000256" key="4">
    <source>
        <dbReference type="ARBA" id="ARBA00013043"/>
    </source>
</evidence>
<reference evidence="9 10" key="1">
    <citation type="journal article" date="2016" name="Antonie Van Leeuwenhoek">
        <title>Dongia soli sp. nov., isolated from soil from Dokdo, Korea.</title>
        <authorList>
            <person name="Kim D.U."/>
            <person name="Lee H."/>
            <person name="Kim H."/>
            <person name="Kim S.G."/>
            <person name="Ka J.O."/>
        </authorList>
    </citation>
    <scope>NUCLEOTIDE SEQUENCE [LARGE SCALE GENOMIC DNA]</scope>
    <source>
        <strain evidence="9 10">D78</strain>
    </source>
</reference>
<protein>
    <recommendedName>
        <fullName evidence="4">dihydroneopterin aldolase</fullName>
        <ecNumber evidence="4">4.1.2.25</ecNumber>
    </recommendedName>
    <alternativeName>
        <fullName evidence="7">7,8-dihydroneopterin aldolase</fullName>
    </alternativeName>
</protein>
<evidence type="ECO:0000256" key="5">
    <source>
        <dbReference type="ARBA" id="ARBA00022909"/>
    </source>
</evidence>
<evidence type="ECO:0000256" key="6">
    <source>
        <dbReference type="ARBA" id="ARBA00023239"/>
    </source>
</evidence>